<organism evidence="1 2">
    <name type="scientific">Rhodanobacter caeni</name>
    <dbReference type="NCBI Taxonomy" id="657654"/>
    <lineage>
        <taxon>Bacteria</taxon>
        <taxon>Pseudomonadati</taxon>
        <taxon>Pseudomonadota</taxon>
        <taxon>Gammaproteobacteria</taxon>
        <taxon>Lysobacterales</taxon>
        <taxon>Rhodanobacteraceae</taxon>
        <taxon>Rhodanobacter</taxon>
    </lineage>
</organism>
<reference evidence="2" key="1">
    <citation type="journal article" date="2019" name="Int. J. Syst. Evol. Microbiol.">
        <title>The Global Catalogue of Microorganisms (GCM) 10K type strain sequencing project: providing services to taxonomists for standard genome sequencing and annotation.</title>
        <authorList>
            <consortium name="The Broad Institute Genomics Platform"/>
            <consortium name="The Broad Institute Genome Sequencing Center for Infectious Disease"/>
            <person name="Wu L."/>
            <person name="Ma J."/>
        </authorList>
    </citation>
    <scope>NUCLEOTIDE SEQUENCE [LARGE SCALE GENOMIC DNA]</scope>
    <source>
        <strain evidence="2">JCM 16242</strain>
    </source>
</reference>
<dbReference type="EMBL" id="BAAAFO010000004">
    <property type="protein sequence ID" value="GAA0260323.1"/>
    <property type="molecule type" value="Genomic_DNA"/>
</dbReference>
<comment type="caution">
    <text evidence="1">The sequence shown here is derived from an EMBL/GenBank/DDBJ whole genome shotgun (WGS) entry which is preliminary data.</text>
</comment>
<sequence length="62" mass="6957">MNTQPEPIPFRRWAPLSAPVDPAETLLCMRAQSALSGPELGQCPPLTVEQARDVMAWYRPKH</sequence>
<proteinExistence type="predicted"/>
<protein>
    <submittedName>
        <fullName evidence="1">Uncharacterized protein</fullName>
    </submittedName>
</protein>
<gene>
    <name evidence="1" type="ORF">GCM10009126_27190</name>
</gene>
<dbReference type="Proteomes" id="UP001500657">
    <property type="component" value="Unassembled WGS sequence"/>
</dbReference>
<evidence type="ECO:0000313" key="2">
    <source>
        <dbReference type="Proteomes" id="UP001500657"/>
    </source>
</evidence>
<name>A0ABP3EFW5_9GAMM</name>
<evidence type="ECO:0000313" key="1">
    <source>
        <dbReference type="EMBL" id="GAA0260323.1"/>
    </source>
</evidence>
<accession>A0ABP3EFW5</accession>
<keyword evidence="2" id="KW-1185">Reference proteome</keyword>
<dbReference type="RefSeq" id="WP_343883330.1">
    <property type="nucleotide sequence ID" value="NZ_BAAAFO010000004.1"/>
</dbReference>